<dbReference type="Gene3D" id="1.10.10.10">
    <property type="entry name" value="Winged helix-like DNA-binding domain superfamily/Winged helix DNA-binding domain"/>
    <property type="match status" value="1"/>
</dbReference>
<feature type="domain" description="OmpR/PhoB-type" evidence="5">
    <location>
        <begin position="128"/>
        <end position="231"/>
    </location>
</feature>
<evidence type="ECO:0000256" key="1">
    <source>
        <dbReference type="ARBA" id="ARBA00023125"/>
    </source>
</evidence>
<evidence type="ECO:0000259" key="4">
    <source>
        <dbReference type="PROSITE" id="PS50110"/>
    </source>
</evidence>
<dbReference type="GO" id="GO:0006355">
    <property type="term" value="P:regulation of DNA-templated transcription"/>
    <property type="evidence" value="ECO:0007669"/>
    <property type="project" value="InterPro"/>
</dbReference>
<feature type="DNA-binding region" description="OmpR/PhoB-type" evidence="3">
    <location>
        <begin position="128"/>
        <end position="231"/>
    </location>
</feature>
<dbReference type="InterPro" id="IPR039420">
    <property type="entry name" value="WalR-like"/>
</dbReference>
<organism evidence="7 8">
    <name type="scientific">Bifidobacterium vespertilionis</name>
    <dbReference type="NCBI Taxonomy" id="2562524"/>
    <lineage>
        <taxon>Bacteria</taxon>
        <taxon>Bacillati</taxon>
        <taxon>Actinomycetota</taxon>
        <taxon>Actinomycetes</taxon>
        <taxon>Bifidobacteriales</taxon>
        <taxon>Bifidobacteriaceae</taxon>
        <taxon>Bifidobacterium</taxon>
    </lineage>
</organism>
<dbReference type="GO" id="GO:0000976">
    <property type="term" value="F:transcription cis-regulatory region binding"/>
    <property type="evidence" value="ECO:0007669"/>
    <property type="project" value="TreeGrafter"/>
</dbReference>
<dbReference type="Proteomes" id="UP000374630">
    <property type="component" value="Unassembled WGS sequence"/>
</dbReference>
<dbReference type="Gene3D" id="3.40.50.2300">
    <property type="match status" value="1"/>
</dbReference>
<evidence type="ECO:0000313" key="7">
    <source>
        <dbReference type="EMBL" id="KAA8822361.1"/>
    </source>
</evidence>
<dbReference type="SUPFAM" id="SSF52172">
    <property type="entry name" value="CheY-like"/>
    <property type="match status" value="1"/>
</dbReference>
<keyword evidence="1 3" id="KW-0238">DNA-binding</keyword>
<dbReference type="InterPro" id="IPR036388">
    <property type="entry name" value="WH-like_DNA-bd_sf"/>
</dbReference>
<evidence type="ECO:0000313" key="8">
    <source>
        <dbReference type="Proteomes" id="UP000345527"/>
    </source>
</evidence>
<dbReference type="Pfam" id="PF00486">
    <property type="entry name" value="Trans_reg_C"/>
    <property type="match status" value="1"/>
</dbReference>
<dbReference type="Gene3D" id="6.10.250.690">
    <property type="match status" value="1"/>
</dbReference>
<dbReference type="GO" id="GO:0032993">
    <property type="term" value="C:protein-DNA complex"/>
    <property type="evidence" value="ECO:0007669"/>
    <property type="project" value="TreeGrafter"/>
</dbReference>
<dbReference type="InterPro" id="IPR001789">
    <property type="entry name" value="Sig_transdc_resp-reg_receiver"/>
</dbReference>
<evidence type="ECO:0000259" key="5">
    <source>
        <dbReference type="PROSITE" id="PS51755"/>
    </source>
</evidence>
<dbReference type="RefSeq" id="WP_150354511.1">
    <property type="nucleotide sequence ID" value="NZ_JAFEJW010000006.1"/>
</dbReference>
<protein>
    <submittedName>
        <fullName evidence="7">Response regulator transcription factor</fullName>
    </submittedName>
</protein>
<dbReference type="EMBL" id="RZOA01000017">
    <property type="protein sequence ID" value="KAA8822361.1"/>
    <property type="molecule type" value="Genomic_DNA"/>
</dbReference>
<name>A0A5J5DZS8_9BIFI</name>
<gene>
    <name evidence="7" type="ORF">EM848_08520</name>
    <name evidence="6" type="ORF">EMO90_10385</name>
</gene>
<proteinExistence type="predicted"/>
<reference evidence="8 9" key="1">
    <citation type="journal article" date="2019" name="Syst. Appl. Microbiol.">
        <title>Characterization of Bifidobacterium species in feaces of the Egyptian fruit bat: Description of B. vespertilionis sp. nov. and B. rousetti sp. nov.</title>
        <authorList>
            <person name="Modesto M."/>
            <person name="Satti M."/>
            <person name="Watanabe K."/>
            <person name="Puglisi E."/>
            <person name="Morelli L."/>
            <person name="Huang C.-H."/>
            <person name="Liou J.-S."/>
            <person name="Miyashita M."/>
            <person name="Tamura T."/>
            <person name="Saito S."/>
            <person name="Mori K."/>
            <person name="Huang L."/>
            <person name="Sciavilla P."/>
            <person name="Sandri C."/>
            <person name="Spiezio C."/>
            <person name="Vitali F."/>
            <person name="Cavalieri D."/>
            <person name="Perpetuini G."/>
            <person name="Tofalo R."/>
            <person name="Bonetti A."/>
            <person name="Arita M."/>
            <person name="Mattarelli P."/>
        </authorList>
    </citation>
    <scope>NUCLEOTIDE SEQUENCE [LARGE SCALE GENOMIC DNA]</scope>
    <source>
        <strain evidence="6 9">RST16</strain>
        <strain evidence="7 8">RST8</strain>
    </source>
</reference>
<dbReference type="PANTHER" id="PTHR48111">
    <property type="entry name" value="REGULATOR OF RPOS"/>
    <property type="match status" value="1"/>
</dbReference>
<dbReference type="InterPro" id="IPR011006">
    <property type="entry name" value="CheY-like_superfamily"/>
</dbReference>
<dbReference type="InterPro" id="IPR016032">
    <property type="entry name" value="Sig_transdc_resp-reg_C-effctor"/>
</dbReference>
<evidence type="ECO:0000256" key="2">
    <source>
        <dbReference type="PROSITE-ProRule" id="PRU00169"/>
    </source>
</evidence>
<dbReference type="CDD" id="cd00383">
    <property type="entry name" value="trans_reg_C"/>
    <property type="match status" value="1"/>
</dbReference>
<dbReference type="SUPFAM" id="SSF46894">
    <property type="entry name" value="C-terminal effector domain of the bipartite response regulators"/>
    <property type="match status" value="1"/>
</dbReference>
<keyword evidence="9" id="KW-1185">Reference proteome</keyword>
<evidence type="ECO:0000313" key="6">
    <source>
        <dbReference type="EMBL" id="KAA8818230.1"/>
    </source>
</evidence>
<dbReference type="PANTHER" id="PTHR48111:SF50">
    <property type="entry name" value="KDP OPERON TRANSCRIPTIONAL REGULATORY PROTEIN KDPE"/>
    <property type="match status" value="1"/>
</dbReference>
<dbReference type="EMBL" id="RZNZ01000016">
    <property type="protein sequence ID" value="KAA8818230.1"/>
    <property type="molecule type" value="Genomic_DNA"/>
</dbReference>
<feature type="modified residue" description="4-aspartylphosphate" evidence="2">
    <location>
        <position position="51"/>
    </location>
</feature>
<comment type="caution">
    <text evidence="7">The sequence shown here is derived from an EMBL/GenBank/DDBJ whole genome shotgun (WGS) entry which is preliminary data.</text>
</comment>
<evidence type="ECO:0000256" key="3">
    <source>
        <dbReference type="PROSITE-ProRule" id="PRU01091"/>
    </source>
</evidence>
<dbReference type="Pfam" id="PF00072">
    <property type="entry name" value="Response_reg"/>
    <property type="match status" value="1"/>
</dbReference>
<dbReference type="PROSITE" id="PS51755">
    <property type="entry name" value="OMPR_PHOB"/>
    <property type="match status" value="1"/>
</dbReference>
<evidence type="ECO:0000313" key="9">
    <source>
        <dbReference type="Proteomes" id="UP000374630"/>
    </source>
</evidence>
<dbReference type="OrthoDB" id="9802426at2"/>
<dbReference type="GO" id="GO:0000156">
    <property type="term" value="F:phosphorelay response regulator activity"/>
    <property type="evidence" value="ECO:0007669"/>
    <property type="project" value="TreeGrafter"/>
</dbReference>
<dbReference type="InterPro" id="IPR001867">
    <property type="entry name" value="OmpR/PhoB-type_DNA-bd"/>
</dbReference>
<dbReference type="Proteomes" id="UP000345527">
    <property type="component" value="Unassembled WGS sequence"/>
</dbReference>
<sequence>MKILVADDDPQFLTALRITLHSQGYDIVTARDGVECITVAVAEHPDLFVLDLGMPKMDGMGVIHGVRGWTEAPILVVSGRTDAREKVAALDAGADDYVTKPVSIDELLARIRALLRRVPQDGASDGDRPVVTFGDVTVDLAAHAVFRNVNGRQTRVRLTPTEWKVFEALVRANGRLVTRQDLLTEIWGAGHVNDTGYLRLYMSQLRKKIEPDPAHPKYLKTEPGMGYRLEVDGGADSAS</sequence>
<dbReference type="AlphaFoldDB" id="A0A5J5DZS8"/>
<dbReference type="SMART" id="SM00448">
    <property type="entry name" value="REC"/>
    <property type="match status" value="1"/>
</dbReference>
<dbReference type="PROSITE" id="PS50110">
    <property type="entry name" value="RESPONSE_REGULATORY"/>
    <property type="match status" value="1"/>
</dbReference>
<accession>A0A5J5DZS8</accession>
<dbReference type="SMART" id="SM00862">
    <property type="entry name" value="Trans_reg_C"/>
    <property type="match status" value="1"/>
</dbReference>
<feature type="domain" description="Response regulatory" evidence="4">
    <location>
        <begin position="2"/>
        <end position="115"/>
    </location>
</feature>
<dbReference type="GO" id="GO:0005829">
    <property type="term" value="C:cytosol"/>
    <property type="evidence" value="ECO:0007669"/>
    <property type="project" value="TreeGrafter"/>
</dbReference>
<keyword evidence="2" id="KW-0597">Phosphoprotein</keyword>